<dbReference type="InterPro" id="IPR015424">
    <property type="entry name" value="PyrdxlP-dep_Trfase"/>
</dbReference>
<comment type="pathway">
    <text evidence="8">Aminoacyl-tRNA biosynthesis; selenocysteinyl-tRNA(Sec) biosynthesis; selenocysteinyl-tRNA(Sec) from L-seryl-tRNA(Sec) (bacterial route): step 1/1.</text>
</comment>
<evidence type="ECO:0000313" key="15">
    <source>
        <dbReference type="Proteomes" id="UP000236729"/>
    </source>
</evidence>
<dbReference type="InterPro" id="IPR025862">
    <property type="entry name" value="SelA_trans_N_dom"/>
</dbReference>
<evidence type="ECO:0000256" key="3">
    <source>
        <dbReference type="ARBA" id="ARBA00022679"/>
    </source>
</evidence>
<evidence type="ECO:0000256" key="8">
    <source>
        <dbReference type="HAMAP-Rule" id="MF_00423"/>
    </source>
</evidence>
<evidence type="ECO:0000256" key="9">
    <source>
        <dbReference type="PIRSR" id="PIRSR618319-50"/>
    </source>
</evidence>
<dbReference type="SMR" id="A0A1H5WZG0"/>
<evidence type="ECO:0000256" key="4">
    <source>
        <dbReference type="ARBA" id="ARBA00022898"/>
    </source>
</evidence>
<keyword evidence="4 8" id="KW-0663">Pyridoxal phosphate</keyword>
<comment type="catalytic activity">
    <reaction evidence="8">
        <text>L-seryl-tRNA(Sec) + selenophosphate + H(+) = L-selenocysteinyl-tRNA(Sec) + phosphate</text>
        <dbReference type="Rhea" id="RHEA:22728"/>
        <dbReference type="Rhea" id="RHEA-COMP:9742"/>
        <dbReference type="Rhea" id="RHEA-COMP:9743"/>
        <dbReference type="ChEBI" id="CHEBI:15378"/>
        <dbReference type="ChEBI" id="CHEBI:16144"/>
        <dbReference type="ChEBI" id="CHEBI:43474"/>
        <dbReference type="ChEBI" id="CHEBI:78533"/>
        <dbReference type="ChEBI" id="CHEBI:78573"/>
        <dbReference type="EC" id="2.9.1.1"/>
    </reaction>
</comment>
<accession>A0A1I1VDE1</accession>
<feature type="region of interest" description="Disordered" evidence="10">
    <location>
        <begin position="350"/>
        <end position="369"/>
    </location>
</feature>
<dbReference type="GO" id="GO:0001514">
    <property type="term" value="P:selenocysteine incorporation"/>
    <property type="evidence" value="ECO:0007669"/>
    <property type="project" value="UniProtKB-UniRule"/>
</dbReference>
<dbReference type="Proteomes" id="UP000236729">
    <property type="component" value="Unassembled WGS sequence"/>
</dbReference>
<dbReference type="NCBIfam" id="TIGR00474">
    <property type="entry name" value="selA"/>
    <property type="match status" value="1"/>
</dbReference>
<dbReference type="GO" id="GO:0005737">
    <property type="term" value="C:cytoplasm"/>
    <property type="evidence" value="ECO:0007669"/>
    <property type="project" value="UniProtKB-SubCell"/>
</dbReference>
<dbReference type="GO" id="GO:0004125">
    <property type="term" value="F:L-seryl-tRNA(Sec) selenium transferase activity"/>
    <property type="evidence" value="ECO:0007669"/>
    <property type="project" value="UniProtKB-UniRule"/>
</dbReference>
<feature type="modified residue" description="N6-(pyridoxal phosphate)lysine" evidence="8 9">
    <location>
        <position position="277"/>
    </location>
</feature>
<dbReference type="RefSeq" id="WP_093353856.1">
    <property type="nucleotide sequence ID" value="NZ_FNVB01000002.1"/>
</dbReference>
<dbReference type="PANTHER" id="PTHR32328:SF0">
    <property type="entry name" value="L-SERYL-TRNA(SEC) SELENIUM TRANSFERASE"/>
    <property type="match status" value="1"/>
</dbReference>
<organism evidence="12 15">
    <name type="scientific">Saccharopolyspora kobensis</name>
    <dbReference type="NCBI Taxonomy" id="146035"/>
    <lineage>
        <taxon>Bacteria</taxon>
        <taxon>Bacillati</taxon>
        <taxon>Actinomycetota</taxon>
        <taxon>Actinomycetes</taxon>
        <taxon>Pseudonocardiales</taxon>
        <taxon>Pseudonocardiaceae</taxon>
        <taxon>Saccharopolyspora</taxon>
    </lineage>
</organism>
<evidence type="ECO:0000256" key="5">
    <source>
        <dbReference type="ARBA" id="ARBA00022917"/>
    </source>
</evidence>
<evidence type="ECO:0000313" key="12">
    <source>
        <dbReference type="EMBL" id="SEG04386.1"/>
    </source>
</evidence>
<gene>
    <name evidence="8" type="primary">selA</name>
    <name evidence="12" type="ORF">SAMN02982929_01345</name>
    <name evidence="13" type="ORF">SAMN05216506_106322</name>
</gene>
<comment type="similarity">
    <text evidence="7 8">Belongs to the SelA family.</text>
</comment>
<dbReference type="GO" id="GO:0001717">
    <property type="term" value="P:conversion of seryl-tRNAsec to selenocys-tRNAsec"/>
    <property type="evidence" value="ECO:0007669"/>
    <property type="project" value="UniProtKB-UniRule"/>
</dbReference>
<dbReference type="Proteomes" id="UP000199690">
    <property type="component" value="Unassembled WGS sequence"/>
</dbReference>
<dbReference type="EMBL" id="FOME01000006">
    <property type="protein sequence ID" value="SFD80889.1"/>
    <property type="molecule type" value="Genomic_DNA"/>
</dbReference>
<keyword evidence="2 8" id="KW-0963">Cytoplasm</keyword>
<evidence type="ECO:0000256" key="2">
    <source>
        <dbReference type="ARBA" id="ARBA00022490"/>
    </source>
</evidence>
<sequence>MSDPRQRVPGTDRVLTHPEVAAAADRLGHRLVKQAVHTAQQRARDGEITVSAVIAETLAALPDSAASGRPVLNATGVLLHTNLGRAPLSEAAVDALRRAAGTTDVELDLSTGRRGPRGAAALAALLAAVPRAEAAHVVNNGAAALSLAATALAQGREIVLARGEMVEIGDGFRLPELLTATGARLREIGTTNRVRLDDYRAAVGPDTGFVLKVHPSNFVITGFTSAVPVAALRGIGAPVVVDIGSGLLHPHPVLPAEPDATSALADGADLVLASGDKLLGGPQAGLLLGRAEIVQQLRHHPLARAMRVDKLTLAALEATLRGPRAPIEQALRRDQQSLLRRAERLAESLSAAGVPASAQPSEATVGGGGAPGVALPSAAVVLPARFAELLRRADPAVLACLAHDRCLLDLAALPPEDDDGLRRAVLGAA</sequence>
<keyword evidence="3 8" id="KW-0808">Transferase</keyword>
<evidence type="ECO:0000256" key="7">
    <source>
        <dbReference type="ARBA" id="ARBA00044507"/>
    </source>
</evidence>
<comment type="function">
    <text evidence="8">Converts seryl-tRNA(Sec) to selenocysteinyl-tRNA(Sec) required for selenoprotein biosynthesis.</text>
</comment>
<dbReference type="Gene3D" id="3.40.640.10">
    <property type="entry name" value="Type I PLP-dependent aspartate aminotransferase-like (Major domain)"/>
    <property type="match status" value="1"/>
</dbReference>
<comment type="subcellular location">
    <subcellularLocation>
        <location evidence="8">Cytoplasm</location>
    </subcellularLocation>
</comment>
<keyword evidence="6 8" id="KW-0711">Selenium</keyword>
<evidence type="ECO:0000313" key="13">
    <source>
        <dbReference type="EMBL" id="SFD80889.1"/>
    </source>
</evidence>
<dbReference type="Gene3D" id="3.90.1150.180">
    <property type="match status" value="1"/>
</dbReference>
<dbReference type="PANTHER" id="PTHR32328">
    <property type="entry name" value="L-SERYL-TRNA(SEC) SELENIUM TRANSFERASE"/>
    <property type="match status" value="1"/>
</dbReference>
<keyword evidence="14" id="KW-1185">Reference proteome</keyword>
<name>A0A1H5WZG0_9PSEU</name>
<dbReference type="AlphaFoldDB" id="A0A1H5WZG0"/>
<feature type="domain" description="L-seryl-tRNA selenium transferase N-terminal" evidence="11">
    <location>
        <begin position="6"/>
        <end position="44"/>
    </location>
</feature>
<dbReference type="Pfam" id="PF03841">
    <property type="entry name" value="SelA"/>
    <property type="match status" value="1"/>
</dbReference>
<evidence type="ECO:0000259" key="11">
    <source>
        <dbReference type="Pfam" id="PF12390"/>
    </source>
</evidence>
<comment type="cofactor">
    <cofactor evidence="1 8 9">
        <name>pyridoxal 5'-phosphate</name>
        <dbReference type="ChEBI" id="CHEBI:597326"/>
    </cofactor>
</comment>
<evidence type="ECO:0000313" key="14">
    <source>
        <dbReference type="Proteomes" id="UP000199690"/>
    </source>
</evidence>
<protein>
    <recommendedName>
        <fullName evidence="8">L-seryl-tRNA(Sec) selenium transferase</fullName>
        <ecNumber evidence="8">2.9.1.1</ecNumber>
    </recommendedName>
    <alternativeName>
        <fullName evidence="8">Selenocysteine synthase</fullName>
        <shortName evidence="8">Sec synthase</shortName>
    </alternativeName>
    <alternativeName>
        <fullName evidence="8">Selenocysteinyl-tRNA(Sec) synthase</fullName>
    </alternativeName>
</protein>
<evidence type="ECO:0000256" key="10">
    <source>
        <dbReference type="SAM" id="MobiDB-lite"/>
    </source>
</evidence>
<dbReference type="InterPro" id="IPR018319">
    <property type="entry name" value="SelA-like"/>
</dbReference>
<dbReference type="SUPFAM" id="SSF53383">
    <property type="entry name" value="PLP-dependent transferases"/>
    <property type="match status" value="1"/>
</dbReference>
<dbReference type="EC" id="2.9.1.1" evidence="8"/>
<dbReference type="InterPro" id="IPR004534">
    <property type="entry name" value="SelA_trans"/>
</dbReference>
<accession>A0A1H5WZG0</accession>
<reference evidence="14 15" key="1">
    <citation type="submission" date="2016-10" db="EMBL/GenBank/DDBJ databases">
        <authorList>
            <person name="Varghese N."/>
            <person name="Submissions S."/>
        </authorList>
    </citation>
    <scope>NUCLEOTIDE SEQUENCE [LARGE SCALE GENOMIC DNA]</scope>
    <source>
        <strain evidence="15">ATCC 20501</strain>
        <strain evidence="13 14">CGMCC 4.3529</strain>
    </source>
</reference>
<dbReference type="Pfam" id="PF12390">
    <property type="entry name" value="Se-cys_synth_N"/>
    <property type="match status" value="1"/>
</dbReference>
<dbReference type="InterPro" id="IPR015421">
    <property type="entry name" value="PyrdxlP-dep_Trfase_major"/>
</dbReference>
<dbReference type="HAMAP" id="MF_00423">
    <property type="entry name" value="SelA"/>
    <property type="match status" value="1"/>
</dbReference>
<dbReference type="UniPathway" id="UPA00906">
    <property type="reaction ID" value="UER00896"/>
</dbReference>
<reference evidence="12" key="2">
    <citation type="submission" date="2016-10" db="EMBL/GenBank/DDBJ databases">
        <authorList>
            <person name="de Groot N.N."/>
        </authorList>
    </citation>
    <scope>NUCLEOTIDE SEQUENCE [LARGE SCALE GENOMIC DNA]</scope>
    <source>
        <strain evidence="12">ATCC 20501</strain>
    </source>
</reference>
<evidence type="ECO:0000256" key="1">
    <source>
        <dbReference type="ARBA" id="ARBA00001933"/>
    </source>
</evidence>
<keyword evidence="5 8" id="KW-0648">Protein biosynthesis</keyword>
<proteinExistence type="inferred from homology"/>
<evidence type="ECO:0000256" key="6">
    <source>
        <dbReference type="ARBA" id="ARBA00023266"/>
    </source>
</evidence>
<dbReference type="EMBL" id="FNVB01000002">
    <property type="protein sequence ID" value="SEG04386.1"/>
    <property type="molecule type" value="Genomic_DNA"/>
</dbReference>